<gene>
    <name evidence="2" type="ORF">SAMN02745975_01835</name>
</gene>
<dbReference type="EMBL" id="FQZV01000021">
    <property type="protein sequence ID" value="SHJ33313.1"/>
    <property type="molecule type" value="Genomic_DNA"/>
</dbReference>
<dbReference type="STRING" id="1121919.SAMN02745975_01835"/>
<dbReference type="GO" id="GO:0043164">
    <property type="term" value="P:Gram-negative-bacterium-type cell wall biogenesis"/>
    <property type="evidence" value="ECO:0007669"/>
    <property type="project" value="TreeGrafter"/>
</dbReference>
<feature type="domain" description="DUF218" evidence="1">
    <location>
        <begin position="39"/>
        <end position="157"/>
    </location>
</feature>
<sequence>MLHIKQLLIFLLLTFTLLFCIIQWKIIVTPYQVKPVPSDAIIVLGAHLWGDQPSPLLQYRLDQAMELYHTGYGKKIIVSGAQGDDEVTTEAKAMAAYLTRQGIPTEDILLEENSYNTFQNLKYSKEIMEKAGLRHAIVVTNTFHLHRALRIGKYLDIEISGSAAKMHPYISTKIKYHVREFFSVLKFLLLRR</sequence>
<evidence type="ECO:0000313" key="3">
    <source>
        <dbReference type="Proteomes" id="UP000184536"/>
    </source>
</evidence>
<dbReference type="Gene3D" id="3.40.50.620">
    <property type="entry name" value="HUPs"/>
    <property type="match status" value="1"/>
</dbReference>
<proteinExistence type="predicted"/>
<dbReference type="OrthoDB" id="9782395at2"/>
<dbReference type="RefSeq" id="WP_110940987.1">
    <property type="nucleotide sequence ID" value="NZ_FQZV01000021.1"/>
</dbReference>
<dbReference type="CDD" id="cd06259">
    <property type="entry name" value="YdcF-like"/>
    <property type="match status" value="1"/>
</dbReference>
<dbReference type="Proteomes" id="UP000184536">
    <property type="component" value="Unassembled WGS sequence"/>
</dbReference>
<dbReference type="InterPro" id="IPR051599">
    <property type="entry name" value="Cell_Envelope_Assoc"/>
</dbReference>
<protein>
    <submittedName>
        <fullName evidence="2">Uncharacterized SAM-binding protein YcdF, DUF218 family</fullName>
    </submittedName>
</protein>
<dbReference type="InterPro" id="IPR003848">
    <property type="entry name" value="DUF218"/>
</dbReference>
<dbReference type="Pfam" id="PF02698">
    <property type="entry name" value="DUF218"/>
    <property type="match status" value="1"/>
</dbReference>
<accession>A0A1M6IFX9</accession>
<name>A0A1M6IFX9_9FIRM</name>
<dbReference type="InterPro" id="IPR014729">
    <property type="entry name" value="Rossmann-like_a/b/a_fold"/>
</dbReference>
<organism evidence="2 3">
    <name type="scientific">Geosporobacter subterraneus DSM 17957</name>
    <dbReference type="NCBI Taxonomy" id="1121919"/>
    <lineage>
        <taxon>Bacteria</taxon>
        <taxon>Bacillati</taxon>
        <taxon>Bacillota</taxon>
        <taxon>Clostridia</taxon>
        <taxon>Peptostreptococcales</taxon>
        <taxon>Thermotaleaceae</taxon>
        <taxon>Geosporobacter</taxon>
    </lineage>
</organism>
<evidence type="ECO:0000313" key="2">
    <source>
        <dbReference type="EMBL" id="SHJ33313.1"/>
    </source>
</evidence>
<reference evidence="3" key="1">
    <citation type="submission" date="2016-11" db="EMBL/GenBank/DDBJ databases">
        <authorList>
            <person name="Varghese N."/>
            <person name="Submissions S."/>
        </authorList>
    </citation>
    <scope>NUCLEOTIDE SEQUENCE [LARGE SCALE GENOMIC DNA]</scope>
    <source>
        <strain evidence="3">DSM 17957</strain>
    </source>
</reference>
<dbReference type="PANTHER" id="PTHR30336">
    <property type="entry name" value="INNER MEMBRANE PROTEIN, PROBABLE PERMEASE"/>
    <property type="match status" value="1"/>
</dbReference>
<dbReference type="AlphaFoldDB" id="A0A1M6IFX9"/>
<dbReference type="GO" id="GO:0005886">
    <property type="term" value="C:plasma membrane"/>
    <property type="evidence" value="ECO:0007669"/>
    <property type="project" value="TreeGrafter"/>
</dbReference>
<keyword evidence="3" id="KW-1185">Reference proteome</keyword>
<dbReference type="GO" id="GO:0000270">
    <property type="term" value="P:peptidoglycan metabolic process"/>
    <property type="evidence" value="ECO:0007669"/>
    <property type="project" value="TreeGrafter"/>
</dbReference>
<evidence type="ECO:0000259" key="1">
    <source>
        <dbReference type="Pfam" id="PF02698"/>
    </source>
</evidence>
<dbReference type="PANTHER" id="PTHR30336:SF4">
    <property type="entry name" value="ENVELOPE BIOGENESIS FACTOR ELYC"/>
    <property type="match status" value="1"/>
</dbReference>